<dbReference type="EMBL" id="CAKKLH010000168">
    <property type="protein sequence ID" value="CAH0105135.1"/>
    <property type="molecule type" value="Genomic_DNA"/>
</dbReference>
<proteinExistence type="predicted"/>
<evidence type="ECO:0000313" key="1">
    <source>
        <dbReference type="EMBL" id="CAH0105135.1"/>
    </source>
</evidence>
<dbReference type="Proteomes" id="UP000789390">
    <property type="component" value="Unassembled WGS sequence"/>
</dbReference>
<protein>
    <submittedName>
        <fullName evidence="1">Uncharacterized protein</fullName>
    </submittedName>
</protein>
<organism evidence="1 2">
    <name type="scientific">Daphnia galeata</name>
    <dbReference type="NCBI Taxonomy" id="27404"/>
    <lineage>
        <taxon>Eukaryota</taxon>
        <taxon>Metazoa</taxon>
        <taxon>Ecdysozoa</taxon>
        <taxon>Arthropoda</taxon>
        <taxon>Crustacea</taxon>
        <taxon>Branchiopoda</taxon>
        <taxon>Diplostraca</taxon>
        <taxon>Cladocera</taxon>
        <taxon>Anomopoda</taxon>
        <taxon>Daphniidae</taxon>
        <taxon>Daphnia</taxon>
    </lineage>
</organism>
<keyword evidence="2" id="KW-1185">Reference proteome</keyword>
<comment type="caution">
    <text evidence="1">The sequence shown here is derived from an EMBL/GenBank/DDBJ whole genome shotgun (WGS) entry which is preliminary data.</text>
</comment>
<evidence type="ECO:0000313" key="2">
    <source>
        <dbReference type="Proteomes" id="UP000789390"/>
    </source>
</evidence>
<sequence>MGSILKATLSQSREVAADSLLEFLEEKYDNKKWIVVVQRNNSGDLDSVWTAGGFHQATVENHIVLALNSVKLTYQCKTIQIKKVHTSLWIVNGETVPDRNGNSLTGQKWYRHGLQIANGNYGHFQCVFFDGNVHNNPDVQVPGLGICDSLPSFLCFGEWKWGVCKKSFWIRFQNFLDAGSHLNKVVPNGETIFEYLKKQLFKRFGSPYYPNLDSTSVPPLPLSYLCSRVIRFHDIPIENQLPPRLQFFVRHSSTFLVKSDLFYTGQYSSFSHS</sequence>
<accession>A0A8J2RNY0</accession>
<name>A0A8J2RNY0_9CRUS</name>
<reference evidence="1" key="1">
    <citation type="submission" date="2021-11" db="EMBL/GenBank/DDBJ databases">
        <authorList>
            <person name="Schell T."/>
        </authorList>
    </citation>
    <scope>NUCLEOTIDE SEQUENCE</scope>
    <source>
        <strain evidence="1">M5</strain>
    </source>
</reference>
<gene>
    <name evidence="1" type="ORF">DGAL_LOCUS8149</name>
</gene>
<dbReference type="AlphaFoldDB" id="A0A8J2RNY0"/>